<evidence type="ECO:0000313" key="9">
    <source>
        <dbReference type="Proteomes" id="UP001165444"/>
    </source>
</evidence>
<dbReference type="CDD" id="cd02947">
    <property type="entry name" value="TRX_family"/>
    <property type="match status" value="1"/>
</dbReference>
<evidence type="ECO:0000256" key="4">
    <source>
        <dbReference type="ARBA" id="ARBA00023157"/>
    </source>
</evidence>
<dbReference type="EMBL" id="JAKZMM010000071">
    <property type="protein sequence ID" value="MCJ2382320.1"/>
    <property type="molecule type" value="Genomic_DNA"/>
</dbReference>
<dbReference type="InterPro" id="IPR005746">
    <property type="entry name" value="Thioredoxin"/>
</dbReference>
<dbReference type="SUPFAM" id="SSF52833">
    <property type="entry name" value="Thioredoxin-like"/>
    <property type="match status" value="1"/>
</dbReference>
<keyword evidence="4" id="KW-1015">Disulfide bond</keyword>
<evidence type="ECO:0000256" key="1">
    <source>
        <dbReference type="ARBA" id="ARBA00008987"/>
    </source>
</evidence>
<organism evidence="8 9">
    <name type="scientific">Parabacteroides faecalis</name>
    <dbReference type="NCBI Taxonomy" id="2924040"/>
    <lineage>
        <taxon>Bacteria</taxon>
        <taxon>Pseudomonadati</taxon>
        <taxon>Bacteroidota</taxon>
        <taxon>Bacteroidia</taxon>
        <taxon>Bacteroidales</taxon>
        <taxon>Tannerellaceae</taxon>
        <taxon>Parabacteroides</taxon>
    </lineage>
</organism>
<evidence type="ECO:0000259" key="7">
    <source>
        <dbReference type="PROSITE" id="PS51352"/>
    </source>
</evidence>
<dbReference type="PRINTS" id="PR00421">
    <property type="entry name" value="THIOREDOXIN"/>
</dbReference>
<evidence type="ECO:0000256" key="2">
    <source>
        <dbReference type="ARBA" id="ARBA00022448"/>
    </source>
</evidence>
<dbReference type="InterPro" id="IPR013766">
    <property type="entry name" value="Thioredoxin_domain"/>
</dbReference>
<comment type="caution">
    <text evidence="8">The sequence shown here is derived from an EMBL/GenBank/DDBJ whole genome shotgun (WGS) entry which is preliminary data.</text>
</comment>
<dbReference type="Proteomes" id="UP001165444">
    <property type="component" value="Unassembled WGS sequence"/>
</dbReference>
<evidence type="ECO:0000313" key="8">
    <source>
        <dbReference type="EMBL" id="MCJ2382320.1"/>
    </source>
</evidence>
<keyword evidence="2" id="KW-0813">Transport</keyword>
<feature type="domain" description="Thioredoxin" evidence="7">
    <location>
        <begin position="2"/>
        <end position="117"/>
    </location>
</feature>
<keyword evidence="3" id="KW-0249">Electron transport</keyword>
<reference evidence="8 9" key="1">
    <citation type="submission" date="2022-03" db="EMBL/GenBank/DDBJ databases">
        <title>Parabacteroides sp. nov. isolated from swine feces.</title>
        <authorList>
            <person name="Bak J.E."/>
        </authorList>
    </citation>
    <scope>NUCLEOTIDE SEQUENCE [LARGE SCALE GENOMIC DNA]</scope>
    <source>
        <strain evidence="8 9">AGMB00274</strain>
    </source>
</reference>
<protein>
    <recommendedName>
        <fullName evidence="6">Thioredoxin</fullName>
    </recommendedName>
</protein>
<dbReference type="PANTHER" id="PTHR45663:SF11">
    <property type="entry name" value="GEO12009P1"/>
    <property type="match status" value="1"/>
</dbReference>
<keyword evidence="5" id="KW-0676">Redox-active center</keyword>
<dbReference type="PROSITE" id="PS00194">
    <property type="entry name" value="THIOREDOXIN_1"/>
    <property type="match status" value="1"/>
</dbReference>
<accession>A0ABT0C5M6</accession>
<comment type="similarity">
    <text evidence="1">Belongs to the thioredoxin family.</text>
</comment>
<dbReference type="RefSeq" id="WP_022455341.1">
    <property type="nucleotide sequence ID" value="NZ_JAKZMM010000071.1"/>
</dbReference>
<name>A0ABT0C5M6_9BACT</name>
<gene>
    <name evidence="8" type="primary">trxA</name>
    <name evidence="8" type="ORF">MUN53_17170</name>
</gene>
<dbReference type="PROSITE" id="PS51352">
    <property type="entry name" value="THIOREDOXIN_2"/>
    <property type="match status" value="1"/>
</dbReference>
<keyword evidence="9" id="KW-1185">Reference proteome</keyword>
<sequence>MSVSYLNKEDFTTKVANVWNGGEWKYLGDKPAIIDFFATWCGPCKALSPILEEVADKYKDQIYVYKVDVDQQEELAALFNIRSVPSLLFIPMEGKPKMGRGVMPKSDLEYAIKSVLL</sequence>
<evidence type="ECO:0000256" key="3">
    <source>
        <dbReference type="ARBA" id="ARBA00022982"/>
    </source>
</evidence>
<proteinExistence type="inferred from homology"/>
<dbReference type="NCBIfam" id="TIGR01068">
    <property type="entry name" value="thioredoxin"/>
    <property type="match status" value="1"/>
</dbReference>
<dbReference type="InterPro" id="IPR017937">
    <property type="entry name" value="Thioredoxin_CS"/>
</dbReference>
<evidence type="ECO:0000256" key="6">
    <source>
        <dbReference type="NCBIfam" id="TIGR01068"/>
    </source>
</evidence>
<dbReference type="PANTHER" id="PTHR45663">
    <property type="entry name" value="GEO12009P1"/>
    <property type="match status" value="1"/>
</dbReference>
<dbReference type="InterPro" id="IPR036249">
    <property type="entry name" value="Thioredoxin-like_sf"/>
</dbReference>
<evidence type="ECO:0000256" key="5">
    <source>
        <dbReference type="ARBA" id="ARBA00023284"/>
    </source>
</evidence>
<dbReference type="Pfam" id="PF00085">
    <property type="entry name" value="Thioredoxin"/>
    <property type="match status" value="1"/>
</dbReference>
<dbReference type="Gene3D" id="3.40.30.10">
    <property type="entry name" value="Glutaredoxin"/>
    <property type="match status" value="1"/>
</dbReference>